<dbReference type="InterPro" id="IPR029058">
    <property type="entry name" value="AB_hydrolase_fold"/>
</dbReference>
<sequence length="392" mass="44979">MKQLIIALLLLVTSTYTQEANYWALTIQERAENMGLTYEQYDVTTQDGYILTLMRIYMDPLVDDRVLFMAHSFPDSAESFTYVDEGESPAFYLARQGFDIWLYNMRGNRYSRRHESLPVGAGYGVNRQYWEFHMDTIRFDYMACIQLILDTTGNSKIPVFGHSFGGETFLIALALEPDFFAQTVSLAILAGVPTVLRDTDYIPFILLGDYPQILNMMMLNGFNIFMNNNPIFSYFIHLNCAIFPLYCDGLNGFLVGEGHPFDLDEDGIEVFMSRTLDGIGIPLLQHLLQSLRTGDLTYFDYGPENNFEIYGSENPPEIPLENINVPIALMWAEYDNIVTNNGVEWLTDQVSDNIIFEHTYQDYNHLSFIIGNNMEPYLDDVIDLTESYPPEP</sequence>
<evidence type="ECO:0000256" key="2">
    <source>
        <dbReference type="ARBA" id="ARBA00023098"/>
    </source>
</evidence>
<dbReference type="AlphaFoldDB" id="A0AAD1YD62"/>
<dbReference type="GO" id="GO:0016042">
    <property type="term" value="P:lipid catabolic process"/>
    <property type="evidence" value="ECO:0007669"/>
    <property type="project" value="UniProtKB-KW"/>
</dbReference>
<evidence type="ECO:0000259" key="4">
    <source>
        <dbReference type="Pfam" id="PF00561"/>
    </source>
</evidence>
<keyword evidence="6" id="KW-1185">Reference proteome</keyword>
<evidence type="ECO:0000256" key="3">
    <source>
        <dbReference type="SAM" id="SignalP"/>
    </source>
</evidence>
<organism evidence="5 6">
    <name type="scientific">Euplotes crassus</name>
    <dbReference type="NCBI Taxonomy" id="5936"/>
    <lineage>
        <taxon>Eukaryota</taxon>
        <taxon>Sar</taxon>
        <taxon>Alveolata</taxon>
        <taxon>Ciliophora</taxon>
        <taxon>Intramacronucleata</taxon>
        <taxon>Spirotrichea</taxon>
        <taxon>Hypotrichia</taxon>
        <taxon>Euplotida</taxon>
        <taxon>Euplotidae</taxon>
        <taxon>Moneuplotes</taxon>
    </lineage>
</organism>
<feature type="signal peptide" evidence="3">
    <location>
        <begin position="1"/>
        <end position="17"/>
    </location>
</feature>
<dbReference type="InterPro" id="IPR000073">
    <property type="entry name" value="AB_hydrolase_1"/>
</dbReference>
<feature type="chain" id="PRO_5042189119" description="AB hydrolase-1 domain-containing protein" evidence="3">
    <location>
        <begin position="18"/>
        <end position="392"/>
    </location>
</feature>
<feature type="domain" description="AB hydrolase-1" evidence="4">
    <location>
        <begin position="66"/>
        <end position="200"/>
    </location>
</feature>
<dbReference type="PANTHER" id="PTHR11005">
    <property type="entry name" value="LYSOSOMAL ACID LIPASE-RELATED"/>
    <property type="match status" value="1"/>
</dbReference>
<protein>
    <recommendedName>
        <fullName evidence="4">AB hydrolase-1 domain-containing protein</fullName>
    </recommendedName>
</protein>
<keyword evidence="1" id="KW-0442">Lipid degradation</keyword>
<proteinExistence type="predicted"/>
<comment type="caution">
    <text evidence="5">The sequence shown here is derived from an EMBL/GenBank/DDBJ whole genome shotgun (WGS) entry which is preliminary data.</text>
</comment>
<dbReference type="Pfam" id="PF00561">
    <property type="entry name" value="Abhydrolase_1"/>
    <property type="match status" value="1"/>
</dbReference>
<dbReference type="EMBL" id="CAMPGE010030057">
    <property type="protein sequence ID" value="CAI2387557.1"/>
    <property type="molecule type" value="Genomic_DNA"/>
</dbReference>
<dbReference type="Gene3D" id="3.40.50.1820">
    <property type="entry name" value="alpha/beta hydrolase"/>
    <property type="match status" value="1"/>
</dbReference>
<evidence type="ECO:0000256" key="1">
    <source>
        <dbReference type="ARBA" id="ARBA00022963"/>
    </source>
</evidence>
<accession>A0AAD1YD62</accession>
<keyword evidence="2" id="KW-0443">Lipid metabolism</keyword>
<dbReference type="Proteomes" id="UP001295684">
    <property type="component" value="Unassembled WGS sequence"/>
</dbReference>
<keyword evidence="3" id="KW-0732">Signal</keyword>
<evidence type="ECO:0000313" key="5">
    <source>
        <dbReference type="EMBL" id="CAI2387557.1"/>
    </source>
</evidence>
<dbReference type="SUPFAM" id="SSF53474">
    <property type="entry name" value="alpha/beta-Hydrolases"/>
    <property type="match status" value="1"/>
</dbReference>
<name>A0AAD1YD62_EUPCR</name>
<gene>
    <name evidence="5" type="ORF">ECRASSUSDP1_LOCUS29190</name>
</gene>
<evidence type="ECO:0000313" key="6">
    <source>
        <dbReference type="Proteomes" id="UP001295684"/>
    </source>
</evidence>
<reference evidence="5" key="1">
    <citation type="submission" date="2023-07" db="EMBL/GenBank/DDBJ databases">
        <authorList>
            <consortium name="AG Swart"/>
            <person name="Singh M."/>
            <person name="Singh A."/>
            <person name="Seah K."/>
            <person name="Emmerich C."/>
        </authorList>
    </citation>
    <scope>NUCLEOTIDE SEQUENCE</scope>
    <source>
        <strain evidence="5">DP1</strain>
    </source>
</reference>